<dbReference type="OrthoDB" id="9969945at2"/>
<dbReference type="Proteomes" id="UP000298517">
    <property type="component" value="Unassembled WGS sequence"/>
</dbReference>
<organism evidence="1 2">
    <name type="scientific">Gramella jeungdoensis</name>
    <dbReference type="NCBI Taxonomy" id="708091"/>
    <lineage>
        <taxon>Bacteria</taxon>
        <taxon>Pseudomonadati</taxon>
        <taxon>Bacteroidota</taxon>
        <taxon>Flavobacteriia</taxon>
        <taxon>Flavobacteriales</taxon>
        <taxon>Flavobacteriaceae</taxon>
        <taxon>Christiangramia</taxon>
    </lineage>
</organism>
<dbReference type="RefSeq" id="WP_134247496.1">
    <property type="nucleotide sequence ID" value="NZ_SNQI01000002.1"/>
</dbReference>
<comment type="caution">
    <text evidence="1">The sequence shown here is derived from an EMBL/GenBank/DDBJ whole genome shotgun (WGS) entry which is preliminary data.</text>
</comment>
<dbReference type="EMBL" id="SNQI01000002">
    <property type="protein sequence ID" value="TEW75126.1"/>
    <property type="molecule type" value="Genomic_DNA"/>
</dbReference>
<evidence type="ECO:0000313" key="1">
    <source>
        <dbReference type="EMBL" id="TEW75126.1"/>
    </source>
</evidence>
<dbReference type="AlphaFoldDB" id="A0A4Y8AUT8"/>
<reference evidence="1 2" key="1">
    <citation type="journal article" date="2011" name="J. Microbiol.">
        <title>Gramella jeungdoensis sp. nov., isolated from a solar saltern in Korea.</title>
        <authorList>
            <person name="Joung Y."/>
            <person name="Kim H."/>
            <person name="Jang T."/>
            <person name="Ahn T.S."/>
            <person name="Joh K."/>
        </authorList>
    </citation>
    <scope>NUCLEOTIDE SEQUENCE [LARGE SCALE GENOMIC DNA]</scope>
    <source>
        <strain evidence="1 2">KCTC 23123</strain>
    </source>
</reference>
<gene>
    <name evidence="1" type="ORF">E2488_06280</name>
</gene>
<sequence>MKNYIINPNTQNLIKETIATESFVEAIALCESFIASKLKMLLRGQTNSDRYLDKDIISTCRAINRYSWDKRITPFVNEEVITWWNRRNILFHYQDDFLYTPKQRIEELKKLAIRGEMVVEHLVFILQNYKEPGYINVTI</sequence>
<keyword evidence="2" id="KW-1185">Reference proteome</keyword>
<protein>
    <submittedName>
        <fullName evidence="1">Uncharacterized protein</fullName>
    </submittedName>
</protein>
<accession>A0A4Y8AUT8</accession>
<name>A0A4Y8AUT8_9FLAO</name>
<proteinExistence type="predicted"/>
<evidence type="ECO:0000313" key="2">
    <source>
        <dbReference type="Proteomes" id="UP000298517"/>
    </source>
</evidence>